<organism evidence="2 3">
    <name type="scientific">Psilocybe cf. subviscida</name>
    <dbReference type="NCBI Taxonomy" id="2480587"/>
    <lineage>
        <taxon>Eukaryota</taxon>
        <taxon>Fungi</taxon>
        <taxon>Dikarya</taxon>
        <taxon>Basidiomycota</taxon>
        <taxon>Agaricomycotina</taxon>
        <taxon>Agaricomycetes</taxon>
        <taxon>Agaricomycetidae</taxon>
        <taxon>Agaricales</taxon>
        <taxon>Agaricineae</taxon>
        <taxon>Strophariaceae</taxon>
        <taxon>Psilocybe</taxon>
    </lineage>
</organism>
<dbReference type="OrthoDB" id="3186354at2759"/>
<evidence type="ECO:0000256" key="1">
    <source>
        <dbReference type="SAM" id="Phobius"/>
    </source>
</evidence>
<proteinExistence type="predicted"/>
<gene>
    <name evidence="2" type="ORF">D9619_011110</name>
</gene>
<feature type="transmembrane region" description="Helical" evidence="1">
    <location>
        <begin position="49"/>
        <end position="68"/>
    </location>
</feature>
<feature type="transmembrane region" description="Helical" evidence="1">
    <location>
        <begin position="100"/>
        <end position="122"/>
    </location>
</feature>
<protein>
    <submittedName>
        <fullName evidence="2">Uncharacterized protein</fullName>
    </submittedName>
</protein>
<feature type="transmembrane region" description="Helical" evidence="1">
    <location>
        <begin position="238"/>
        <end position="260"/>
    </location>
</feature>
<dbReference type="EMBL" id="JAACJJ010000016">
    <property type="protein sequence ID" value="KAF5324160.1"/>
    <property type="molecule type" value="Genomic_DNA"/>
</dbReference>
<accession>A0A8H5F545</accession>
<keyword evidence="1" id="KW-1133">Transmembrane helix</keyword>
<keyword evidence="1" id="KW-0812">Transmembrane</keyword>
<feature type="transmembrane region" description="Helical" evidence="1">
    <location>
        <begin position="168"/>
        <end position="196"/>
    </location>
</feature>
<feature type="transmembrane region" description="Helical" evidence="1">
    <location>
        <begin position="208"/>
        <end position="232"/>
    </location>
</feature>
<comment type="caution">
    <text evidence="2">The sequence shown here is derived from an EMBL/GenBank/DDBJ whole genome shotgun (WGS) entry which is preliminary data.</text>
</comment>
<keyword evidence="3" id="KW-1185">Reference proteome</keyword>
<feature type="transmembrane region" description="Helical" evidence="1">
    <location>
        <begin position="129"/>
        <end position="148"/>
    </location>
</feature>
<reference evidence="2 3" key="1">
    <citation type="journal article" date="2020" name="ISME J.">
        <title>Uncovering the hidden diversity of litter-decomposition mechanisms in mushroom-forming fungi.</title>
        <authorList>
            <person name="Floudas D."/>
            <person name="Bentzer J."/>
            <person name="Ahren D."/>
            <person name="Johansson T."/>
            <person name="Persson P."/>
            <person name="Tunlid A."/>
        </authorList>
    </citation>
    <scope>NUCLEOTIDE SEQUENCE [LARGE SCALE GENOMIC DNA]</scope>
    <source>
        <strain evidence="2 3">CBS 101986</strain>
    </source>
</reference>
<sequence>MSHHISPPMAGLVANWANTLLYGITTVTYFLCMYVLIKRRGDRNPTATWILISISTVQFILSTIHVAVSLRSLIEGFIDTLNIQNGALLYWNNPSTKSALVAKTVYVTNALVGDLILIWRLYTVWRKNIYICLLPIVITCAAAVIGYISNSKLTAISGNVHSISVSPVLNLLLPMWCLLIATQVISTSLIVGKIWWYVRCDPVAKSRYVPVIAIIVESGAIYTLSTILLLALTDRKTYAGTILGHITTQIATIVPTLIIIRAELSRGKDMGILGRPDLTGRNESLNARPIVFRPTHQQDLDEDPSVQITLPAPSASGSLHDAKYAVSFTQEGYAS</sequence>
<feature type="transmembrane region" description="Helical" evidence="1">
    <location>
        <begin position="20"/>
        <end position="37"/>
    </location>
</feature>
<evidence type="ECO:0000313" key="2">
    <source>
        <dbReference type="EMBL" id="KAF5324160.1"/>
    </source>
</evidence>
<dbReference type="AlphaFoldDB" id="A0A8H5F545"/>
<name>A0A8H5F545_9AGAR</name>
<keyword evidence="1" id="KW-0472">Membrane</keyword>
<dbReference type="Proteomes" id="UP000567179">
    <property type="component" value="Unassembled WGS sequence"/>
</dbReference>
<evidence type="ECO:0000313" key="3">
    <source>
        <dbReference type="Proteomes" id="UP000567179"/>
    </source>
</evidence>